<comment type="caution">
    <text evidence="3">The sequence shown here is derived from an EMBL/GenBank/DDBJ whole genome shotgun (WGS) entry which is preliminary data.</text>
</comment>
<reference evidence="3 4" key="1">
    <citation type="submission" date="2020-10" db="EMBL/GenBank/DDBJ databases">
        <title>Connecting structure to function with the recovery of over 1000 high-quality activated sludge metagenome-assembled genomes encoding full-length rRNA genes using long-read sequencing.</title>
        <authorList>
            <person name="Singleton C.M."/>
            <person name="Petriglieri F."/>
            <person name="Kristensen J.M."/>
            <person name="Kirkegaard R.H."/>
            <person name="Michaelsen T.Y."/>
            <person name="Andersen M.H."/>
            <person name="Karst S.M."/>
            <person name="Dueholm M.S."/>
            <person name="Nielsen P.H."/>
            <person name="Albertsen M."/>
        </authorList>
    </citation>
    <scope>NUCLEOTIDE SEQUENCE [LARGE SCALE GENOMIC DNA]</scope>
    <source>
        <strain evidence="3">Ega_18-Q3-R5-49_MAXAC.001</strain>
    </source>
</reference>
<organism evidence="3 4">
    <name type="scientific">Candidatus Phosphoribacter hodrii</name>
    <dbReference type="NCBI Taxonomy" id="2953743"/>
    <lineage>
        <taxon>Bacteria</taxon>
        <taxon>Bacillati</taxon>
        <taxon>Actinomycetota</taxon>
        <taxon>Actinomycetes</taxon>
        <taxon>Micrococcales</taxon>
        <taxon>Dermatophilaceae</taxon>
        <taxon>Candidatus Phosphoribacter</taxon>
    </lineage>
</organism>
<feature type="region of interest" description="Disordered" evidence="1">
    <location>
        <begin position="402"/>
        <end position="430"/>
    </location>
</feature>
<dbReference type="Proteomes" id="UP000726105">
    <property type="component" value="Unassembled WGS sequence"/>
</dbReference>
<dbReference type="AlphaFoldDB" id="A0A935IMV3"/>
<evidence type="ECO:0000259" key="2">
    <source>
        <dbReference type="Pfam" id="PF18476"/>
    </source>
</evidence>
<evidence type="ECO:0000256" key="1">
    <source>
        <dbReference type="SAM" id="MobiDB-lite"/>
    </source>
</evidence>
<dbReference type="EMBL" id="JADJIB010000012">
    <property type="protein sequence ID" value="MBK7274802.1"/>
    <property type="molecule type" value="Genomic_DNA"/>
</dbReference>
<sequence>MATPDETPRPGDLYFGFEAYQTFSDNDLREVLRTAMVVFDTNVLLNLYRYNAETRASIVDVLTALGDRFWVPHQVMEEFWRNRERALVDPLGQIQQTVEELEKLRSSAVDQLRMWVNRAVVSKADEAQVEAEINEAFASAAELLKGLIDETSVQRARSTQNDPVLSLLEPVLAGRVGAAMSSETYATAVKEGKRRVEAGEPPGFADIAKAARGGEGPSGDYLVWEQTLIEATARALPVVLVTGDVKRDWWRFEGGNARGPRVELAREMKSRSGQRLYFLRPDKLLEIADAVAVSVRPGSVEDIERTTRIEDEGAKERSHGGWTIEALEVLLRRLNYEAPVQEATIRFACQNDGYVSRDDVYRLGEYDPLRQLKGFTRPVNRIVQSAGSTDSECPLRLCSCSGSERAPESGSASNGDLDSKRRQDTDLTSGGLIGLETSYKSLEAQGSDFRYRMAGPSEMTLT</sequence>
<dbReference type="InterPro" id="IPR041578">
    <property type="entry name" value="PIN_8"/>
</dbReference>
<evidence type="ECO:0000313" key="4">
    <source>
        <dbReference type="Proteomes" id="UP000726105"/>
    </source>
</evidence>
<name>A0A935IMV3_9MICO</name>
<accession>A0A935IMV3</accession>
<dbReference type="Pfam" id="PF18476">
    <property type="entry name" value="PIN_8"/>
    <property type="match status" value="1"/>
</dbReference>
<evidence type="ECO:0000313" key="3">
    <source>
        <dbReference type="EMBL" id="MBK7274802.1"/>
    </source>
</evidence>
<proteinExistence type="predicted"/>
<feature type="domain" description="PIN like" evidence="2">
    <location>
        <begin position="36"/>
        <end position="264"/>
    </location>
</feature>
<protein>
    <submittedName>
        <fullName evidence="3">DUF4935 domain-containing protein</fullName>
    </submittedName>
</protein>
<gene>
    <name evidence="3" type="ORF">IPI13_17205</name>
</gene>